<gene>
    <name evidence="2" type="ORF">PCANC_06291</name>
</gene>
<proteinExistence type="predicted"/>
<dbReference type="EMBL" id="PGCJ01000077">
    <property type="protein sequence ID" value="PLW52642.1"/>
    <property type="molecule type" value="Genomic_DNA"/>
</dbReference>
<feature type="compositionally biased region" description="Low complexity" evidence="1">
    <location>
        <begin position="50"/>
        <end position="70"/>
    </location>
</feature>
<dbReference type="AlphaFoldDB" id="A0A2N5VRQ2"/>
<feature type="region of interest" description="Disordered" evidence="1">
    <location>
        <begin position="104"/>
        <end position="132"/>
    </location>
</feature>
<keyword evidence="3" id="KW-1185">Reference proteome</keyword>
<evidence type="ECO:0000313" key="2">
    <source>
        <dbReference type="EMBL" id="PLW52642.1"/>
    </source>
</evidence>
<accession>A0A2N5VRQ2</accession>
<feature type="region of interest" description="Disordered" evidence="1">
    <location>
        <begin position="208"/>
        <end position="281"/>
    </location>
</feature>
<evidence type="ECO:0000256" key="1">
    <source>
        <dbReference type="SAM" id="MobiDB-lite"/>
    </source>
</evidence>
<evidence type="ECO:0000313" key="3">
    <source>
        <dbReference type="Proteomes" id="UP000235388"/>
    </source>
</evidence>
<name>A0A2N5VRQ2_9BASI</name>
<feature type="compositionally biased region" description="Low complexity" evidence="1">
    <location>
        <begin position="249"/>
        <end position="281"/>
    </location>
</feature>
<protein>
    <submittedName>
        <fullName evidence="2">Uncharacterized protein</fullName>
    </submittedName>
</protein>
<feature type="compositionally biased region" description="Pro residues" evidence="1">
    <location>
        <begin position="239"/>
        <end position="248"/>
    </location>
</feature>
<organism evidence="2 3">
    <name type="scientific">Puccinia coronata f. sp. avenae</name>
    <dbReference type="NCBI Taxonomy" id="200324"/>
    <lineage>
        <taxon>Eukaryota</taxon>
        <taxon>Fungi</taxon>
        <taxon>Dikarya</taxon>
        <taxon>Basidiomycota</taxon>
        <taxon>Pucciniomycotina</taxon>
        <taxon>Pucciniomycetes</taxon>
        <taxon>Pucciniales</taxon>
        <taxon>Pucciniaceae</taxon>
        <taxon>Puccinia</taxon>
    </lineage>
</organism>
<feature type="region of interest" description="Disordered" evidence="1">
    <location>
        <begin position="45"/>
        <end position="82"/>
    </location>
</feature>
<sequence>MAQPNEHSIDFGTLSHSTLPDLTLIHQPKLTLDLGTPSLEASIHQHLSQEEQQQQDEQQQPSTTTSTEPPLHQELDTHRSRRWTSLSELGRAVLRPSLSKSHLKLGSLNERTTHSYSARFPPSRRMSDSTHTLPTPSIYSTCRHNKHLFKLWNHVEPTIEGSPAHTPIGNTFPSLPPMSELLGDSSILQFNQQDLSSITEPINTYQHDDDAAVDDDDTPTKPTPSILSAPVPALVSQLAPPPSPPSSPSPMLSSSPSLASSSSSSAAASASSSSPSSLAANNPAAFSSAVQSPNAADIPLPKTPSLKSCASSLPIGAVPTIERVLSKAEEGEEDKLISSKVVNSPSPAEHPVVGGTGNNGEQLSEGPVAGENSVAAAAAAAAAKEEEEDTTVKTQNPTSMTHTTTPHARTNLTGLLSRKKKPHPTAASSGSGTPSFFKLFLLKGLGLKSSPSPAS</sequence>
<comment type="caution">
    <text evidence="2">The sequence shown here is derived from an EMBL/GenBank/DDBJ whole genome shotgun (WGS) entry which is preliminary data.</text>
</comment>
<feature type="compositionally biased region" description="Polar residues" evidence="1">
    <location>
        <begin position="392"/>
        <end position="414"/>
    </location>
</feature>
<dbReference type="Proteomes" id="UP000235388">
    <property type="component" value="Unassembled WGS sequence"/>
</dbReference>
<dbReference type="OrthoDB" id="2507651at2759"/>
<reference evidence="2 3" key="1">
    <citation type="submission" date="2017-11" db="EMBL/GenBank/DDBJ databases">
        <title>De novo assembly and phasing of dikaryotic genomes from two isolates of Puccinia coronata f. sp. avenae, the causal agent of oat crown rust.</title>
        <authorList>
            <person name="Miller M.E."/>
            <person name="Zhang Y."/>
            <person name="Omidvar V."/>
            <person name="Sperschneider J."/>
            <person name="Schwessinger B."/>
            <person name="Raley C."/>
            <person name="Palmer J.M."/>
            <person name="Garnica D."/>
            <person name="Upadhyaya N."/>
            <person name="Rathjen J."/>
            <person name="Taylor J.M."/>
            <person name="Park R.F."/>
            <person name="Dodds P.N."/>
            <person name="Hirsch C.D."/>
            <person name="Kianian S.F."/>
            <person name="Figueroa M."/>
        </authorList>
    </citation>
    <scope>NUCLEOTIDE SEQUENCE [LARGE SCALE GENOMIC DNA]</scope>
    <source>
        <strain evidence="2">12NC29</strain>
    </source>
</reference>
<feature type="region of interest" description="Disordered" evidence="1">
    <location>
        <begin position="329"/>
        <end position="434"/>
    </location>
</feature>
<feature type="compositionally biased region" description="Low complexity" evidence="1">
    <location>
        <begin position="229"/>
        <end position="238"/>
    </location>
</feature>